<evidence type="ECO:0000259" key="9">
    <source>
        <dbReference type="Pfam" id="PF02551"/>
    </source>
</evidence>
<dbReference type="FunFam" id="2.40.160.210:FF:000001">
    <property type="entry name" value="Acyl-CoA thioesterase II"/>
    <property type="match status" value="1"/>
</dbReference>
<comment type="subunit">
    <text evidence="2">Homotetramer.</text>
</comment>
<dbReference type="Proteomes" id="UP000583556">
    <property type="component" value="Unassembled WGS sequence"/>
</dbReference>
<dbReference type="GO" id="GO:0047617">
    <property type="term" value="F:fatty acyl-CoA hydrolase activity"/>
    <property type="evidence" value="ECO:0007669"/>
    <property type="project" value="UniProtKB-EC"/>
</dbReference>
<evidence type="ECO:0000259" key="10">
    <source>
        <dbReference type="Pfam" id="PF13622"/>
    </source>
</evidence>
<protein>
    <recommendedName>
        <fullName evidence="7">Acyl-CoA thioesterase 2</fullName>
        <ecNumber evidence="5">3.1.2.20</ecNumber>
    </recommendedName>
    <alternativeName>
        <fullName evidence="8">Thioesterase II</fullName>
    </alternativeName>
</protein>
<keyword evidence="12" id="KW-1185">Reference proteome</keyword>
<reference evidence="11 12" key="1">
    <citation type="submission" date="2020-04" db="EMBL/GenBank/DDBJ databases">
        <title>Novosphingobium sp. TW-4 isolated from soil.</title>
        <authorList>
            <person name="Dahal R.H."/>
            <person name="Chaudhary D.K."/>
        </authorList>
    </citation>
    <scope>NUCLEOTIDE SEQUENCE [LARGE SCALE GENOMIC DNA]</scope>
    <source>
        <strain evidence="11 12">TW-4</strain>
    </source>
</reference>
<dbReference type="Gene3D" id="2.40.160.210">
    <property type="entry name" value="Acyl-CoA thioesterase, double hotdog domain"/>
    <property type="match status" value="1"/>
</dbReference>
<comment type="catalytic activity">
    <reaction evidence="6">
        <text>a fatty acyl-CoA + H2O = a fatty acid + CoA + H(+)</text>
        <dbReference type="Rhea" id="RHEA:16781"/>
        <dbReference type="ChEBI" id="CHEBI:15377"/>
        <dbReference type="ChEBI" id="CHEBI:15378"/>
        <dbReference type="ChEBI" id="CHEBI:28868"/>
        <dbReference type="ChEBI" id="CHEBI:57287"/>
        <dbReference type="ChEBI" id="CHEBI:77636"/>
        <dbReference type="EC" id="3.1.2.20"/>
    </reaction>
    <physiologicalReaction direction="left-to-right" evidence="6">
        <dbReference type="Rhea" id="RHEA:16782"/>
    </physiologicalReaction>
</comment>
<dbReference type="InterPro" id="IPR003703">
    <property type="entry name" value="Acyl_CoA_thio"/>
</dbReference>
<comment type="similarity">
    <text evidence="1">Belongs to the C/M/P thioester hydrolase family.</text>
</comment>
<dbReference type="InterPro" id="IPR025652">
    <property type="entry name" value="TesB_C"/>
</dbReference>
<evidence type="ECO:0000256" key="3">
    <source>
        <dbReference type="ARBA" id="ARBA00022801"/>
    </source>
</evidence>
<evidence type="ECO:0000313" key="12">
    <source>
        <dbReference type="Proteomes" id="UP000583556"/>
    </source>
</evidence>
<dbReference type="PANTHER" id="PTHR11066">
    <property type="entry name" value="ACYL-COA THIOESTERASE"/>
    <property type="match status" value="1"/>
</dbReference>
<comment type="caution">
    <text evidence="11">The sequence shown here is derived from an EMBL/GenBank/DDBJ whole genome shotgun (WGS) entry which is preliminary data.</text>
</comment>
<evidence type="ECO:0000256" key="8">
    <source>
        <dbReference type="ARBA" id="ARBA00079653"/>
    </source>
</evidence>
<keyword evidence="3" id="KW-0378">Hydrolase</keyword>
<feature type="domain" description="Acyl-CoA thioesterase 2 C-terminal" evidence="9">
    <location>
        <begin position="171"/>
        <end position="290"/>
    </location>
</feature>
<evidence type="ECO:0000256" key="4">
    <source>
        <dbReference type="ARBA" id="ARBA00023098"/>
    </source>
</evidence>
<dbReference type="AlphaFoldDB" id="A0A7Y0BS75"/>
<evidence type="ECO:0000256" key="1">
    <source>
        <dbReference type="ARBA" id="ARBA00006538"/>
    </source>
</evidence>
<dbReference type="GO" id="GO:0006637">
    <property type="term" value="P:acyl-CoA metabolic process"/>
    <property type="evidence" value="ECO:0007669"/>
    <property type="project" value="InterPro"/>
</dbReference>
<dbReference type="SUPFAM" id="SSF54637">
    <property type="entry name" value="Thioesterase/thiol ester dehydrase-isomerase"/>
    <property type="match status" value="2"/>
</dbReference>
<proteinExistence type="inferred from homology"/>
<dbReference type="RefSeq" id="WP_169494842.1">
    <property type="nucleotide sequence ID" value="NZ_JABBGM010000011.1"/>
</dbReference>
<evidence type="ECO:0000256" key="7">
    <source>
        <dbReference type="ARBA" id="ARBA00071120"/>
    </source>
</evidence>
<feature type="domain" description="Acyl-CoA thioesterase-like N-terminal HotDog" evidence="10">
    <location>
        <begin position="39"/>
        <end position="117"/>
    </location>
</feature>
<accession>A0A7Y0BS75</accession>
<dbReference type="PANTHER" id="PTHR11066:SF34">
    <property type="entry name" value="ACYL-COENZYME A THIOESTERASE 8"/>
    <property type="match status" value="1"/>
</dbReference>
<evidence type="ECO:0000256" key="5">
    <source>
        <dbReference type="ARBA" id="ARBA00038894"/>
    </source>
</evidence>
<organism evidence="11 12">
    <name type="scientific">Novosphingobium olei</name>
    <dbReference type="NCBI Taxonomy" id="2728851"/>
    <lineage>
        <taxon>Bacteria</taxon>
        <taxon>Pseudomonadati</taxon>
        <taxon>Pseudomonadota</taxon>
        <taxon>Alphaproteobacteria</taxon>
        <taxon>Sphingomonadales</taxon>
        <taxon>Sphingomonadaceae</taxon>
        <taxon>Novosphingobium</taxon>
    </lineage>
</organism>
<dbReference type="CDD" id="cd03444">
    <property type="entry name" value="Thioesterase_II_repeat1"/>
    <property type="match status" value="1"/>
</dbReference>
<dbReference type="Pfam" id="PF13622">
    <property type="entry name" value="4HBT_3"/>
    <property type="match status" value="1"/>
</dbReference>
<keyword evidence="4" id="KW-0443">Lipid metabolism</keyword>
<dbReference type="InterPro" id="IPR029069">
    <property type="entry name" value="HotDog_dom_sf"/>
</dbReference>
<dbReference type="GO" id="GO:0009062">
    <property type="term" value="P:fatty acid catabolic process"/>
    <property type="evidence" value="ECO:0007669"/>
    <property type="project" value="TreeGrafter"/>
</dbReference>
<dbReference type="InterPro" id="IPR042171">
    <property type="entry name" value="Acyl-CoA_hotdog"/>
</dbReference>
<name>A0A7Y0BS75_9SPHN</name>
<evidence type="ECO:0000256" key="6">
    <source>
        <dbReference type="ARBA" id="ARBA00050943"/>
    </source>
</evidence>
<evidence type="ECO:0000313" key="11">
    <source>
        <dbReference type="EMBL" id="NML95637.1"/>
    </source>
</evidence>
<dbReference type="InterPro" id="IPR049449">
    <property type="entry name" value="TesB_ACOT8-like_N"/>
</dbReference>
<dbReference type="EMBL" id="JABBGM010000011">
    <property type="protein sequence ID" value="NML95637.1"/>
    <property type="molecule type" value="Genomic_DNA"/>
</dbReference>
<sequence length="302" mass="33161">MQNLSETAAPSSLLGDLIALLQVSPLGDDRFEGGCERGAQARLFGGQVIGQALMAAQTTVPEGRLVHSIHAYFLLAGDGRDPVEYEVGRDRDGGAFSFRSVDAMQDGQVILRLAASYQRKEVSVSHQVAMPAAPDPETLVDHIIAALPFLDEMVPELASRWPSQRSAIEFRPTDPHRSFSAEPAEPVQSYWFRAVAPVPDHQPLQRALLAYASDKMLLATTMLPHGIHWSRPGIRSASIDHTLWIHGDVDMGQWMLYHQTSDWTGGGRGLIHGKIFTRDGRLVATAMQEAVLRISPESTPKR</sequence>
<dbReference type="EC" id="3.1.2.20" evidence="5"/>
<gene>
    <name evidence="11" type="ORF">HHL27_18340</name>
</gene>
<dbReference type="GO" id="GO:0005829">
    <property type="term" value="C:cytosol"/>
    <property type="evidence" value="ECO:0007669"/>
    <property type="project" value="TreeGrafter"/>
</dbReference>
<evidence type="ECO:0000256" key="2">
    <source>
        <dbReference type="ARBA" id="ARBA00011881"/>
    </source>
</evidence>
<dbReference type="CDD" id="cd03445">
    <property type="entry name" value="Thioesterase_II_repeat2"/>
    <property type="match status" value="1"/>
</dbReference>
<dbReference type="Pfam" id="PF02551">
    <property type="entry name" value="Acyl_CoA_thio"/>
    <property type="match status" value="1"/>
</dbReference>